<protein>
    <submittedName>
        <fullName evidence="2">Transcriptional regulator, ArsR family</fullName>
    </submittedName>
</protein>
<name>A0A7U9HDI8_STRLI</name>
<reference evidence="3" key="1">
    <citation type="journal article" date="2013" name="Genome Biol. Evol.">
        <title>The genome sequence of Streptomyces lividans 66 reveals a novel tRNA-dependent peptide biosynthetic system within a metal-related genomic island.</title>
        <authorList>
            <person name="Cruz-Morales P."/>
            <person name="Vijgenboom E."/>
            <person name="Iruegas-Bocardo F."/>
            <person name="Girard G."/>
            <person name="Yanez-Guerra L.A."/>
            <person name="Ramos-Aboites H.E."/>
            <person name="Pernodet J.L."/>
            <person name="Anne J."/>
            <person name="van Wezel G.P."/>
            <person name="Barona-Gomez F."/>
        </authorList>
    </citation>
    <scope>NUCLEOTIDE SEQUENCE [LARGE SCALE GENOMIC DNA]</scope>
    <source>
        <strain evidence="3">1326</strain>
    </source>
</reference>
<sequence>MYLDCAGQAGRTAAELGVHRQTLYYRLSRVEQLTGLDLDDGEDRLLLHMALKARRL</sequence>
<dbReference type="EMBL" id="CM001889">
    <property type="protein sequence ID" value="EOY50500.1"/>
    <property type="molecule type" value="Genomic_DNA"/>
</dbReference>
<dbReference type="PANTHER" id="PTHR33744:SF17">
    <property type="entry name" value="CONSERVED PROTEIN"/>
    <property type="match status" value="1"/>
</dbReference>
<dbReference type="PANTHER" id="PTHR33744">
    <property type="entry name" value="CARBOHYDRATE DIACID REGULATOR"/>
    <property type="match status" value="1"/>
</dbReference>
<dbReference type="AlphaFoldDB" id="A0A7U9HDI8"/>
<evidence type="ECO:0000313" key="3">
    <source>
        <dbReference type="Proteomes" id="UP000014062"/>
    </source>
</evidence>
<organism evidence="2 3">
    <name type="scientific">Streptomyces lividans 1326</name>
    <dbReference type="NCBI Taxonomy" id="1200984"/>
    <lineage>
        <taxon>Bacteria</taxon>
        <taxon>Bacillati</taxon>
        <taxon>Actinomycetota</taxon>
        <taxon>Actinomycetes</taxon>
        <taxon>Kitasatosporales</taxon>
        <taxon>Streptomycetaceae</taxon>
        <taxon>Streptomyces</taxon>
    </lineage>
</organism>
<evidence type="ECO:0000259" key="1">
    <source>
        <dbReference type="Pfam" id="PF13556"/>
    </source>
</evidence>
<dbReference type="InterPro" id="IPR051448">
    <property type="entry name" value="CdaR-like_regulators"/>
</dbReference>
<accession>A0A7U9HDI8</accession>
<evidence type="ECO:0000313" key="2">
    <source>
        <dbReference type="EMBL" id="EOY50500.1"/>
    </source>
</evidence>
<gene>
    <name evidence="2" type="ORF">SLI_5792</name>
</gene>
<dbReference type="Gene3D" id="1.10.10.2840">
    <property type="entry name" value="PucR C-terminal helix-turn-helix domain"/>
    <property type="match status" value="1"/>
</dbReference>
<feature type="domain" description="PucR C-terminal helix-turn-helix" evidence="1">
    <location>
        <begin position="2"/>
        <end position="53"/>
    </location>
</feature>
<dbReference type="Proteomes" id="UP000014062">
    <property type="component" value="Chromosome"/>
</dbReference>
<proteinExistence type="predicted"/>
<dbReference type="InterPro" id="IPR025736">
    <property type="entry name" value="PucR_C-HTH_dom"/>
</dbReference>
<dbReference type="InterPro" id="IPR042070">
    <property type="entry name" value="PucR_C-HTH_sf"/>
</dbReference>
<dbReference type="Pfam" id="PF13556">
    <property type="entry name" value="HTH_30"/>
    <property type="match status" value="1"/>
</dbReference>